<feature type="transmembrane region" description="Helical" evidence="8">
    <location>
        <begin position="289"/>
        <end position="306"/>
    </location>
</feature>
<comment type="subcellular location">
    <subcellularLocation>
        <location evidence="1">Membrane</location>
        <topology evidence="1">Multi-pass membrane protein</topology>
    </subcellularLocation>
</comment>
<feature type="transmembrane region" description="Helical" evidence="8">
    <location>
        <begin position="153"/>
        <end position="177"/>
    </location>
</feature>
<comment type="caution">
    <text evidence="10">The sequence shown here is derived from an EMBL/GenBank/DDBJ whole genome shotgun (WGS) entry which is preliminary data.</text>
</comment>
<evidence type="ECO:0000313" key="11">
    <source>
        <dbReference type="Proteomes" id="UP000288716"/>
    </source>
</evidence>
<dbReference type="InterPro" id="IPR029020">
    <property type="entry name" value="Ammonium/urea_transptr"/>
</dbReference>
<evidence type="ECO:0000256" key="8">
    <source>
        <dbReference type="SAM" id="Phobius"/>
    </source>
</evidence>
<dbReference type="VEuPathDB" id="VectorBase:LDEU004284"/>
<dbReference type="STRING" id="299467.A0A443SJR6"/>
<dbReference type="FunFam" id="1.10.3430.10:FF:000008">
    <property type="entry name" value="Ammonium transporter"/>
    <property type="match status" value="1"/>
</dbReference>
<gene>
    <name evidence="10" type="ORF">B4U80_07827</name>
</gene>
<keyword evidence="5 8" id="KW-1133">Transmembrane helix</keyword>
<dbReference type="GO" id="GO:0005886">
    <property type="term" value="C:plasma membrane"/>
    <property type="evidence" value="ECO:0007669"/>
    <property type="project" value="TreeGrafter"/>
</dbReference>
<comment type="similarity">
    <text evidence="2">Belongs to the ammonia transporter channel (TC 1.A.11.2) family.</text>
</comment>
<evidence type="ECO:0000256" key="4">
    <source>
        <dbReference type="ARBA" id="ARBA00022692"/>
    </source>
</evidence>
<dbReference type="InterPro" id="IPR024041">
    <property type="entry name" value="NH4_transpt_AmtB-like_dom"/>
</dbReference>
<evidence type="ECO:0000256" key="1">
    <source>
        <dbReference type="ARBA" id="ARBA00004141"/>
    </source>
</evidence>
<dbReference type="SUPFAM" id="SSF111352">
    <property type="entry name" value="Ammonium transporter"/>
    <property type="match status" value="1"/>
</dbReference>
<dbReference type="EMBL" id="NCKV01001800">
    <property type="protein sequence ID" value="RWS27756.1"/>
    <property type="molecule type" value="Genomic_DNA"/>
</dbReference>
<keyword evidence="7" id="KW-0924">Ammonia transport</keyword>
<keyword evidence="4 8" id="KW-0812">Transmembrane</keyword>
<feature type="transmembrane region" description="Helical" evidence="8">
    <location>
        <begin position="12"/>
        <end position="32"/>
    </location>
</feature>
<feature type="transmembrane region" description="Helical" evidence="8">
    <location>
        <begin position="230"/>
        <end position="252"/>
    </location>
</feature>
<dbReference type="PANTHER" id="PTHR11730">
    <property type="entry name" value="AMMONIUM TRANSPORTER"/>
    <property type="match status" value="1"/>
</dbReference>
<sequence length="483" mass="52718">MSTDLETAVDTVWILTATVIIFFMQSGFALLESGVCAPKNHVNIMMKNIIDIVIGGFVYWSIGYGLQYGMNAGTNAFCGFGDFFIVFTEYKTFLHFVFQLSFSSTTITIVSGAMAERCNFNAYCILCATFVFVYCIPSGWLWRKNGFLNTLGAVDYCGAAGVHLVGGIASLVAAFKLKPRRERYKHGWKTSAPKPGNAVNAILGTTILWWGFLFFNAGTSFGVTDGLWKIASRAFIITILSSIFGGITALLYCNIFVKYIDVFTITNAILTSMVAVCGCAALIETYDAIYIGIMACIVSILFSKLLDRLQIDDPVGAIAVHAGGGIFGTLVVGLSLDFDANVAASVAISKSQKGLFKNGGIVLMGKQIVALLCITVWTAVTVFLIFLILDYFVKIRMSQEEEVIGGDLWVHGLPAFNFDFDTVLKETDYDVNKVIKRMNVVGYEKHIQLSGVVIANESVVSNNCVLKSYNEITLNPINLSKSD</sequence>
<evidence type="ECO:0000259" key="9">
    <source>
        <dbReference type="Pfam" id="PF00909"/>
    </source>
</evidence>
<evidence type="ECO:0000256" key="7">
    <source>
        <dbReference type="ARBA" id="ARBA00023177"/>
    </source>
</evidence>
<dbReference type="GO" id="GO:0097272">
    <property type="term" value="P:ammonium homeostasis"/>
    <property type="evidence" value="ECO:0007669"/>
    <property type="project" value="TreeGrafter"/>
</dbReference>
<evidence type="ECO:0000256" key="6">
    <source>
        <dbReference type="ARBA" id="ARBA00023136"/>
    </source>
</evidence>
<protein>
    <submittedName>
        <fullName evidence="10">Putative ammonium transporter 3-like protein</fullName>
    </submittedName>
</protein>
<name>A0A443SJR6_9ACAR</name>
<dbReference type="Proteomes" id="UP000288716">
    <property type="component" value="Unassembled WGS sequence"/>
</dbReference>
<feature type="transmembrane region" description="Helical" evidence="8">
    <location>
        <begin position="368"/>
        <end position="389"/>
    </location>
</feature>
<reference evidence="10 11" key="1">
    <citation type="journal article" date="2018" name="Gigascience">
        <title>Genomes of trombidid mites reveal novel predicted allergens and laterally-transferred genes associated with secondary metabolism.</title>
        <authorList>
            <person name="Dong X."/>
            <person name="Chaisiri K."/>
            <person name="Xia D."/>
            <person name="Armstrong S.D."/>
            <person name="Fang Y."/>
            <person name="Donnelly M.J."/>
            <person name="Kadowaki T."/>
            <person name="McGarry J.W."/>
            <person name="Darby A.C."/>
            <person name="Makepeace B.L."/>
        </authorList>
    </citation>
    <scope>NUCLEOTIDE SEQUENCE [LARGE SCALE GENOMIC DNA]</scope>
    <source>
        <strain evidence="10">UoL-UT</strain>
    </source>
</reference>
<dbReference type="OrthoDB" id="534912at2759"/>
<feature type="transmembrane region" description="Helical" evidence="8">
    <location>
        <begin position="198"/>
        <end position="218"/>
    </location>
</feature>
<organism evidence="10 11">
    <name type="scientific">Leptotrombidium deliense</name>
    <dbReference type="NCBI Taxonomy" id="299467"/>
    <lineage>
        <taxon>Eukaryota</taxon>
        <taxon>Metazoa</taxon>
        <taxon>Ecdysozoa</taxon>
        <taxon>Arthropoda</taxon>
        <taxon>Chelicerata</taxon>
        <taxon>Arachnida</taxon>
        <taxon>Acari</taxon>
        <taxon>Acariformes</taxon>
        <taxon>Trombidiformes</taxon>
        <taxon>Prostigmata</taxon>
        <taxon>Anystina</taxon>
        <taxon>Parasitengona</taxon>
        <taxon>Trombiculoidea</taxon>
        <taxon>Trombiculidae</taxon>
        <taxon>Leptotrombidium</taxon>
    </lineage>
</organism>
<evidence type="ECO:0000256" key="5">
    <source>
        <dbReference type="ARBA" id="ARBA00022989"/>
    </source>
</evidence>
<dbReference type="Pfam" id="PF00909">
    <property type="entry name" value="Ammonium_transp"/>
    <property type="match status" value="1"/>
</dbReference>
<keyword evidence="3" id="KW-0813">Transport</keyword>
<keyword evidence="6 8" id="KW-0472">Membrane</keyword>
<dbReference type="Gene3D" id="1.10.3430.10">
    <property type="entry name" value="Ammonium transporter AmtB like domains"/>
    <property type="match status" value="1"/>
</dbReference>
<evidence type="ECO:0000313" key="10">
    <source>
        <dbReference type="EMBL" id="RWS27756.1"/>
    </source>
</evidence>
<accession>A0A443SJR6</accession>
<feature type="transmembrane region" description="Helical" evidence="8">
    <location>
        <begin position="44"/>
        <end position="62"/>
    </location>
</feature>
<evidence type="ECO:0000256" key="2">
    <source>
        <dbReference type="ARBA" id="ARBA00005887"/>
    </source>
</evidence>
<keyword evidence="11" id="KW-1185">Reference proteome</keyword>
<feature type="transmembrane region" description="Helical" evidence="8">
    <location>
        <begin position="318"/>
        <end position="336"/>
    </location>
</feature>
<dbReference type="GO" id="GO:0008519">
    <property type="term" value="F:ammonium channel activity"/>
    <property type="evidence" value="ECO:0007669"/>
    <property type="project" value="InterPro"/>
</dbReference>
<feature type="transmembrane region" description="Helical" evidence="8">
    <location>
        <begin position="120"/>
        <end position="141"/>
    </location>
</feature>
<dbReference type="AlphaFoldDB" id="A0A443SJR6"/>
<dbReference type="PANTHER" id="PTHR11730:SF58">
    <property type="entry name" value="AMMONIUM TRANSPORTER"/>
    <property type="match status" value="1"/>
</dbReference>
<evidence type="ECO:0000256" key="3">
    <source>
        <dbReference type="ARBA" id="ARBA00022448"/>
    </source>
</evidence>
<proteinExistence type="inferred from homology"/>
<feature type="domain" description="Ammonium transporter AmtB-like" evidence="9">
    <location>
        <begin position="12"/>
        <end position="415"/>
    </location>
</feature>
<feature type="transmembrane region" description="Helical" evidence="8">
    <location>
        <begin position="93"/>
        <end position="113"/>
    </location>
</feature>
<feature type="transmembrane region" description="Helical" evidence="8">
    <location>
        <begin position="259"/>
        <end position="283"/>
    </location>
</feature>